<dbReference type="PANTHER" id="PTHR45080:SF8">
    <property type="entry name" value="IG-LIKE DOMAIN-CONTAINING PROTEIN"/>
    <property type="match status" value="1"/>
</dbReference>
<dbReference type="GO" id="GO:0005886">
    <property type="term" value="C:plasma membrane"/>
    <property type="evidence" value="ECO:0007669"/>
    <property type="project" value="TreeGrafter"/>
</dbReference>
<protein>
    <submittedName>
        <fullName evidence="5">HMCN</fullName>
    </submittedName>
</protein>
<name>A0A812B098_ACAPH</name>
<dbReference type="InterPro" id="IPR007110">
    <property type="entry name" value="Ig-like_dom"/>
</dbReference>
<proteinExistence type="predicted"/>
<accession>A0A812B098</accession>
<dbReference type="Proteomes" id="UP000597762">
    <property type="component" value="Unassembled WGS sequence"/>
</dbReference>
<evidence type="ECO:0000313" key="5">
    <source>
        <dbReference type="EMBL" id="CAE1169015.1"/>
    </source>
</evidence>
<dbReference type="GO" id="GO:0043025">
    <property type="term" value="C:neuronal cell body"/>
    <property type="evidence" value="ECO:0007669"/>
    <property type="project" value="TreeGrafter"/>
</dbReference>
<dbReference type="GO" id="GO:0007156">
    <property type="term" value="P:homophilic cell adhesion via plasma membrane adhesion molecules"/>
    <property type="evidence" value="ECO:0007669"/>
    <property type="project" value="TreeGrafter"/>
</dbReference>
<dbReference type="GO" id="GO:0008046">
    <property type="term" value="F:axon guidance receptor activity"/>
    <property type="evidence" value="ECO:0007669"/>
    <property type="project" value="TreeGrafter"/>
</dbReference>
<dbReference type="InterPro" id="IPR036179">
    <property type="entry name" value="Ig-like_dom_sf"/>
</dbReference>
<dbReference type="PROSITE" id="PS50835">
    <property type="entry name" value="IG_LIKE"/>
    <property type="match status" value="1"/>
</dbReference>
<dbReference type="SMART" id="SM00409">
    <property type="entry name" value="IG"/>
    <property type="match status" value="2"/>
</dbReference>
<feature type="chain" id="PRO_5032463263" evidence="3">
    <location>
        <begin position="28"/>
        <end position="227"/>
    </location>
</feature>
<dbReference type="InterPro" id="IPR050958">
    <property type="entry name" value="Cell_Adh-Cytoskel_Orgn"/>
</dbReference>
<dbReference type="EMBL" id="CAHIKZ030000335">
    <property type="protein sequence ID" value="CAE1169015.1"/>
    <property type="molecule type" value="Genomic_DNA"/>
</dbReference>
<dbReference type="GO" id="GO:0050808">
    <property type="term" value="P:synapse organization"/>
    <property type="evidence" value="ECO:0007669"/>
    <property type="project" value="TreeGrafter"/>
</dbReference>
<keyword evidence="1 3" id="KW-0732">Signal</keyword>
<sequence length="227" mass="25587">MVRRKSVTTLQLCWTILLVYSVPTVLTSEYKKAKKGDNVTLMCNAKKPLNWWNKKGDIIGRQKGRIQQNIYGNLIIKSVRLSDSGLYTCSNINGSVKHKSIELKISAAPSFFNVTSEVNVKKNEEVVLYCNAEGHPEPNVTMFMYENGRIQKIANGTTLNTRIPCKYCIVVFLCKAENSLGEDSVNITVNVVGKPEVKILESPVTGDTVYAMVKKRETYQDDKWEIN</sequence>
<evidence type="ECO:0000256" key="1">
    <source>
        <dbReference type="ARBA" id="ARBA00022729"/>
    </source>
</evidence>
<evidence type="ECO:0000256" key="2">
    <source>
        <dbReference type="ARBA" id="ARBA00023157"/>
    </source>
</evidence>
<comment type="caution">
    <text evidence="5">The sequence shown here is derived from an EMBL/GenBank/DDBJ whole genome shotgun (WGS) entry which is preliminary data.</text>
</comment>
<dbReference type="OrthoDB" id="114660at2759"/>
<dbReference type="GO" id="GO:0030424">
    <property type="term" value="C:axon"/>
    <property type="evidence" value="ECO:0007669"/>
    <property type="project" value="TreeGrafter"/>
</dbReference>
<organism evidence="5 6">
    <name type="scientific">Acanthosepion pharaonis</name>
    <name type="common">Pharaoh cuttlefish</name>
    <name type="synonym">Sepia pharaonis</name>
    <dbReference type="NCBI Taxonomy" id="158019"/>
    <lineage>
        <taxon>Eukaryota</taxon>
        <taxon>Metazoa</taxon>
        <taxon>Spiralia</taxon>
        <taxon>Lophotrochozoa</taxon>
        <taxon>Mollusca</taxon>
        <taxon>Cephalopoda</taxon>
        <taxon>Coleoidea</taxon>
        <taxon>Decapodiformes</taxon>
        <taxon>Sepiida</taxon>
        <taxon>Sepiina</taxon>
        <taxon>Sepiidae</taxon>
        <taxon>Acanthosepion</taxon>
    </lineage>
</organism>
<dbReference type="InterPro" id="IPR003599">
    <property type="entry name" value="Ig_sub"/>
</dbReference>
<gene>
    <name evidence="5" type="ORF">SPHA_10412</name>
</gene>
<feature type="domain" description="Ig-like" evidence="4">
    <location>
        <begin position="23"/>
        <end position="106"/>
    </location>
</feature>
<dbReference type="InterPro" id="IPR013783">
    <property type="entry name" value="Ig-like_fold"/>
</dbReference>
<reference evidence="5" key="1">
    <citation type="submission" date="2021-01" db="EMBL/GenBank/DDBJ databases">
        <authorList>
            <person name="Li R."/>
            <person name="Bekaert M."/>
        </authorList>
    </citation>
    <scope>NUCLEOTIDE SEQUENCE</scope>
    <source>
        <strain evidence="5">Farmed</strain>
    </source>
</reference>
<keyword evidence="6" id="KW-1185">Reference proteome</keyword>
<dbReference type="SUPFAM" id="SSF48726">
    <property type="entry name" value="Immunoglobulin"/>
    <property type="match status" value="2"/>
</dbReference>
<dbReference type="AlphaFoldDB" id="A0A812B098"/>
<dbReference type="Pfam" id="PF13927">
    <property type="entry name" value="Ig_3"/>
    <property type="match status" value="1"/>
</dbReference>
<evidence type="ECO:0000256" key="3">
    <source>
        <dbReference type="SAM" id="SignalP"/>
    </source>
</evidence>
<dbReference type="Gene3D" id="2.60.40.10">
    <property type="entry name" value="Immunoglobulins"/>
    <property type="match status" value="2"/>
</dbReference>
<evidence type="ECO:0000313" key="6">
    <source>
        <dbReference type="Proteomes" id="UP000597762"/>
    </source>
</evidence>
<feature type="signal peptide" evidence="3">
    <location>
        <begin position="1"/>
        <end position="27"/>
    </location>
</feature>
<keyword evidence="2" id="KW-1015">Disulfide bond</keyword>
<dbReference type="PANTHER" id="PTHR45080">
    <property type="entry name" value="CONTACTIN 5"/>
    <property type="match status" value="1"/>
</dbReference>
<evidence type="ECO:0000259" key="4">
    <source>
        <dbReference type="PROSITE" id="PS50835"/>
    </source>
</evidence>